<name>A0AAW0KPA1_QUESU</name>
<accession>A0AAW0KPA1</accession>
<dbReference type="EMBL" id="PKMF04000261">
    <property type="protein sequence ID" value="KAK7840488.1"/>
    <property type="molecule type" value="Genomic_DNA"/>
</dbReference>
<gene>
    <name evidence="1" type="ORF">CFP56_016646</name>
</gene>
<evidence type="ECO:0000313" key="1">
    <source>
        <dbReference type="EMBL" id="KAK7840488.1"/>
    </source>
</evidence>
<sequence>MVFCILGLTVGLGPKILGFVWTEG</sequence>
<dbReference type="AlphaFoldDB" id="A0AAW0KPA1"/>
<reference evidence="1 2" key="1">
    <citation type="journal article" date="2018" name="Sci. Data">
        <title>The draft genome sequence of cork oak.</title>
        <authorList>
            <person name="Ramos A.M."/>
            <person name="Usie A."/>
            <person name="Barbosa P."/>
            <person name="Barros P.M."/>
            <person name="Capote T."/>
            <person name="Chaves I."/>
            <person name="Simoes F."/>
            <person name="Abreu I."/>
            <person name="Carrasquinho I."/>
            <person name="Faro C."/>
            <person name="Guimaraes J.B."/>
            <person name="Mendonca D."/>
            <person name="Nobrega F."/>
            <person name="Rodrigues L."/>
            <person name="Saibo N.J.M."/>
            <person name="Varela M.C."/>
            <person name="Egas C."/>
            <person name="Matos J."/>
            <person name="Miguel C.M."/>
            <person name="Oliveira M.M."/>
            <person name="Ricardo C.P."/>
            <person name="Goncalves S."/>
        </authorList>
    </citation>
    <scope>NUCLEOTIDE SEQUENCE [LARGE SCALE GENOMIC DNA]</scope>
    <source>
        <strain evidence="2">cv. HL8</strain>
    </source>
</reference>
<proteinExistence type="predicted"/>
<organism evidence="1 2">
    <name type="scientific">Quercus suber</name>
    <name type="common">Cork oak</name>
    <dbReference type="NCBI Taxonomy" id="58331"/>
    <lineage>
        <taxon>Eukaryota</taxon>
        <taxon>Viridiplantae</taxon>
        <taxon>Streptophyta</taxon>
        <taxon>Embryophyta</taxon>
        <taxon>Tracheophyta</taxon>
        <taxon>Spermatophyta</taxon>
        <taxon>Magnoliopsida</taxon>
        <taxon>eudicotyledons</taxon>
        <taxon>Gunneridae</taxon>
        <taxon>Pentapetalae</taxon>
        <taxon>rosids</taxon>
        <taxon>fabids</taxon>
        <taxon>Fagales</taxon>
        <taxon>Fagaceae</taxon>
        <taxon>Quercus</taxon>
    </lineage>
</organism>
<protein>
    <submittedName>
        <fullName evidence="1">Uncharacterized protein</fullName>
    </submittedName>
</protein>
<comment type="caution">
    <text evidence="1">The sequence shown here is derived from an EMBL/GenBank/DDBJ whole genome shotgun (WGS) entry which is preliminary data.</text>
</comment>
<keyword evidence="2" id="KW-1185">Reference proteome</keyword>
<evidence type="ECO:0000313" key="2">
    <source>
        <dbReference type="Proteomes" id="UP000237347"/>
    </source>
</evidence>
<dbReference type="Proteomes" id="UP000237347">
    <property type="component" value="Unassembled WGS sequence"/>
</dbReference>